<dbReference type="InterPro" id="IPR013324">
    <property type="entry name" value="RNA_pol_sigma_r3/r4-like"/>
</dbReference>
<name>A0A9D1XKE1_9FIRM</name>
<reference evidence="1" key="1">
    <citation type="journal article" date="2021" name="PeerJ">
        <title>Extensive microbial diversity within the chicken gut microbiome revealed by metagenomics and culture.</title>
        <authorList>
            <person name="Gilroy R."/>
            <person name="Ravi A."/>
            <person name="Getino M."/>
            <person name="Pursley I."/>
            <person name="Horton D.L."/>
            <person name="Alikhan N.F."/>
            <person name="Baker D."/>
            <person name="Gharbi K."/>
            <person name="Hall N."/>
            <person name="Watson M."/>
            <person name="Adriaenssens E.M."/>
            <person name="Foster-Nyarko E."/>
            <person name="Jarju S."/>
            <person name="Secka A."/>
            <person name="Antonio M."/>
            <person name="Oren A."/>
            <person name="Chaudhuri R.R."/>
            <person name="La Ragione R."/>
            <person name="Hildebrand F."/>
            <person name="Pallen M.J."/>
        </authorList>
    </citation>
    <scope>NUCLEOTIDE SEQUENCE</scope>
    <source>
        <strain evidence="1">ChiGjej1B1-14440</strain>
    </source>
</reference>
<dbReference type="SUPFAM" id="SSF88659">
    <property type="entry name" value="Sigma3 and sigma4 domains of RNA polymerase sigma factors"/>
    <property type="match status" value="1"/>
</dbReference>
<gene>
    <name evidence="1" type="ORF">H9980_04250</name>
</gene>
<evidence type="ECO:0000313" key="2">
    <source>
        <dbReference type="Proteomes" id="UP000886724"/>
    </source>
</evidence>
<sequence length="192" mass="21682">MENTATINTEEKQNDVDILSLDNDVDLVSTSTKDGKVDKEILTKQIYNIIRNSPTFKCIDEAESSRAGRTVCVKYAKYIEAKKVSMINKETGKIPPGSVIIPPEKNVCMDGQKILKDIIKDEQNPASEFYKILSIIGKIDERYKTVLYLLYVFDLKHREACQVMGLKSKEVSEIKFQAHVLVAHLTGKTVLK</sequence>
<dbReference type="Proteomes" id="UP000886724">
    <property type="component" value="Unassembled WGS sequence"/>
</dbReference>
<reference evidence="1" key="2">
    <citation type="submission" date="2021-04" db="EMBL/GenBank/DDBJ databases">
        <authorList>
            <person name="Gilroy R."/>
        </authorList>
    </citation>
    <scope>NUCLEOTIDE SEQUENCE</scope>
    <source>
        <strain evidence="1">ChiGjej1B1-14440</strain>
    </source>
</reference>
<proteinExistence type="predicted"/>
<protein>
    <submittedName>
        <fullName evidence="1">Uncharacterized protein</fullName>
    </submittedName>
</protein>
<organism evidence="1 2">
    <name type="scientific">Candidatus Erysipelatoclostridium merdavium</name>
    <dbReference type="NCBI Taxonomy" id="2838566"/>
    <lineage>
        <taxon>Bacteria</taxon>
        <taxon>Bacillati</taxon>
        <taxon>Bacillota</taxon>
        <taxon>Erysipelotrichia</taxon>
        <taxon>Erysipelotrichales</taxon>
        <taxon>Erysipelotrichales incertae sedis</taxon>
    </lineage>
</organism>
<evidence type="ECO:0000313" key="1">
    <source>
        <dbReference type="EMBL" id="HIX81168.1"/>
    </source>
</evidence>
<dbReference type="AlphaFoldDB" id="A0A9D1XKE1"/>
<dbReference type="EMBL" id="DXET01000097">
    <property type="protein sequence ID" value="HIX81168.1"/>
    <property type="molecule type" value="Genomic_DNA"/>
</dbReference>
<comment type="caution">
    <text evidence="1">The sequence shown here is derived from an EMBL/GenBank/DDBJ whole genome shotgun (WGS) entry which is preliminary data.</text>
</comment>
<accession>A0A9D1XKE1</accession>